<dbReference type="Proteomes" id="UP000549343">
    <property type="component" value="Unassembled WGS sequence"/>
</dbReference>
<reference evidence="5 6" key="1">
    <citation type="submission" date="2020-08" db="EMBL/GenBank/DDBJ databases">
        <title>Sequencing the genomes of 1000 actinobacteria strains.</title>
        <authorList>
            <person name="Klenk H.-P."/>
        </authorList>
    </citation>
    <scope>NUCLEOTIDE SEQUENCE [LARGE SCALE GENOMIC DNA]</scope>
    <source>
        <strain evidence="5 6">DSM 44772</strain>
    </source>
</reference>
<dbReference type="InterPro" id="IPR016032">
    <property type="entry name" value="Sig_transdc_resp-reg_C-effctor"/>
</dbReference>
<dbReference type="CDD" id="cd06170">
    <property type="entry name" value="LuxR_C_like"/>
    <property type="match status" value="1"/>
</dbReference>
<keyword evidence="2 5" id="KW-0238">DNA-binding</keyword>
<protein>
    <submittedName>
        <fullName evidence="5">DNA-binding NarL/FixJ family response regulator</fullName>
    </submittedName>
</protein>
<dbReference type="PROSITE" id="PS50043">
    <property type="entry name" value="HTH_LUXR_2"/>
    <property type="match status" value="1"/>
</dbReference>
<feature type="domain" description="HTH luxR-type" evidence="4">
    <location>
        <begin position="146"/>
        <end position="211"/>
    </location>
</feature>
<proteinExistence type="predicted"/>
<dbReference type="PRINTS" id="PR00038">
    <property type="entry name" value="HTHLUXR"/>
</dbReference>
<dbReference type="InterPro" id="IPR000792">
    <property type="entry name" value="Tscrpt_reg_LuxR_C"/>
</dbReference>
<evidence type="ECO:0000313" key="6">
    <source>
        <dbReference type="Proteomes" id="UP000549343"/>
    </source>
</evidence>
<name>A0A7W7I905_9ACTN</name>
<dbReference type="SUPFAM" id="SSF46894">
    <property type="entry name" value="C-terminal effector domain of the bipartite response regulators"/>
    <property type="match status" value="1"/>
</dbReference>
<accession>A0A7W7I905</accession>
<dbReference type="PANTHER" id="PTHR44688:SF16">
    <property type="entry name" value="DNA-BINDING TRANSCRIPTIONAL ACTIVATOR DEVR_DOSR"/>
    <property type="match status" value="1"/>
</dbReference>
<gene>
    <name evidence="5" type="ORF">F4557_000816</name>
</gene>
<dbReference type="PANTHER" id="PTHR44688">
    <property type="entry name" value="DNA-BINDING TRANSCRIPTIONAL ACTIVATOR DEVR_DOSR"/>
    <property type="match status" value="1"/>
</dbReference>
<dbReference type="AlphaFoldDB" id="A0A7W7I905"/>
<dbReference type="GO" id="GO:0003677">
    <property type="term" value="F:DNA binding"/>
    <property type="evidence" value="ECO:0007669"/>
    <property type="project" value="UniProtKB-KW"/>
</dbReference>
<evidence type="ECO:0000313" key="5">
    <source>
        <dbReference type="EMBL" id="MBB4772398.1"/>
    </source>
</evidence>
<dbReference type="EMBL" id="JACHMV010000001">
    <property type="protein sequence ID" value="MBB4772398.1"/>
    <property type="molecule type" value="Genomic_DNA"/>
</dbReference>
<evidence type="ECO:0000256" key="3">
    <source>
        <dbReference type="ARBA" id="ARBA00023163"/>
    </source>
</evidence>
<sequence length="229" mass="25153">MKTFQVALVVRNECVRRGLTVMLRSLRAVHDVRVWNHISPVAPVPPDDGFDILVLRFGDLPSSALASLAADAWHRGKKVLILLDREHDKMIDVVTSIPSNGFLVQDDLTSASLSAAIDRVTLGDTPMPPVLANHLLARARQDTWDRPLTGRNLTPRERQVLVLLVKGLSNQQIARQLLISRHGVKRLVSNILAKLNCPNRTQAVAVALTDGLVSAEVQEAQGNVWTPVS</sequence>
<dbReference type="Pfam" id="PF00196">
    <property type="entry name" value="GerE"/>
    <property type="match status" value="1"/>
</dbReference>
<evidence type="ECO:0000256" key="1">
    <source>
        <dbReference type="ARBA" id="ARBA00023015"/>
    </source>
</evidence>
<dbReference type="Gene3D" id="3.40.50.2300">
    <property type="match status" value="1"/>
</dbReference>
<keyword evidence="3" id="KW-0804">Transcription</keyword>
<dbReference type="SMART" id="SM00421">
    <property type="entry name" value="HTH_LUXR"/>
    <property type="match status" value="1"/>
</dbReference>
<dbReference type="GO" id="GO:0006355">
    <property type="term" value="P:regulation of DNA-templated transcription"/>
    <property type="evidence" value="ECO:0007669"/>
    <property type="project" value="InterPro"/>
</dbReference>
<evidence type="ECO:0000256" key="2">
    <source>
        <dbReference type="ARBA" id="ARBA00023125"/>
    </source>
</evidence>
<comment type="caution">
    <text evidence="5">The sequence shown here is derived from an EMBL/GenBank/DDBJ whole genome shotgun (WGS) entry which is preliminary data.</text>
</comment>
<evidence type="ECO:0000259" key="4">
    <source>
        <dbReference type="PROSITE" id="PS50043"/>
    </source>
</evidence>
<dbReference type="RefSeq" id="WP_184879808.1">
    <property type="nucleotide sequence ID" value="NZ_BAAAHD010000002.1"/>
</dbReference>
<keyword evidence="1" id="KW-0805">Transcription regulation</keyword>
<organism evidence="5 6">
    <name type="scientific">Actinomadura livida</name>
    <dbReference type="NCBI Taxonomy" id="79909"/>
    <lineage>
        <taxon>Bacteria</taxon>
        <taxon>Bacillati</taxon>
        <taxon>Actinomycetota</taxon>
        <taxon>Actinomycetes</taxon>
        <taxon>Streptosporangiales</taxon>
        <taxon>Thermomonosporaceae</taxon>
        <taxon>Actinomadura</taxon>
    </lineage>
</organism>